<dbReference type="EMBL" id="GL377308">
    <property type="protein sequence ID" value="EFI95347.1"/>
    <property type="molecule type" value="Genomic_DNA"/>
</dbReference>
<keyword evidence="3" id="KW-1185">Reference proteome</keyword>
<dbReference type="Pfam" id="PF17667">
    <property type="entry name" value="Pkinase_fungal"/>
    <property type="match status" value="1"/>
</dbReference>
<name>D8QA58_SCHCM</name>
<dbReference type="InParanoid" id="D8QA58"/>
<dbReference type="OrthoDB" id="10307590at2759"/>
<evidence type="ECO:0000313" key="3">
    <source>
        <dbReference type="Proteomes" id="UP000007431"/>
    </source>
</evidence>
<dbReference type="Proteomes" id="UP000007431">
    <property type="component" value="Unassembled WGS sequence"/>
</dbReference>
<reference evidence="2 3" key="1">
    <citation type="journal article" date="2010" name="Nat. Biotechnol.">
        <title>Genome sequence of the model mushroom Schizophyllum commune.</title>
        <authorList>
            <person name="Ohm R.A."/>
            <person name="de Jong J.F."/>
            <person name="Lugones L.G."/>
            <person name="Aerts A."/>
            <person name="Kothe E."/>
            <person name="Stajich J.E."/>
            <person name="de Vries R.P."/>
            <person name="Record E."/>
            <person name="Levasseur A."/>
            <person name="Baker S.E."/>
            <person name="Bartholomew K.A."/>
            <person name="Coutinho P.M."/>
            <person name="Erdmann S."/>
            <person name="Fowler T.J."/>
            <person name="Gathman A.C."/>
            <person name="Lombard V."/>
            <person name="Henrissat B."/>
            <person name="Knabe N."/>
            <person name="Kuees U."/>
            <person name="Lilly W.W."/>
            <person name="Lindquist E."/>
            <person name="Lucas S."/>
            <person name="Magnuson J.K."/>
            <person name="Piumi F."/>
            <person name="Raudaskoski M."/>
            <person name="Salamov A."/>
            <person name="Schmutz J."/>
            <person name="Schwarze F.W.M.R."/>
            <person name="vanKuyk P.A."/>
            <person name="Horton J.S."/>
            <person name="Grigoriev I.V."/>
            <person name="Woesten H.A.B."/>
        </authorList>
    </citation>
    <scope>NUCLEOTIDE SEQUENCE [LARGE SCALE GENOMIC DNA]</scope>
    <source>
        <strain evidence="3">H4-8 / FGSC 9210</strain>
    </source>
</reference>
<dbReference type="RefSeq" id="XP_003030250.1">
    <property type="nucleotide sequence ID" value="XM_003030204.1"/>
</dbReference>
<dbReference type="InterPro" id="IPR040976">
    <property type="entry name" value="Pkinase_fungal"/>
</dbReference>
<accession>D8QA58</accession>
<dbReference type="GeneID" id="9588532"/>
<dbReference type="KEGG" id="scm:SCHCO_02630961"/>
<dbReference type="HOGENOM" id="CLU_1107654_0_0_1"/>
<evidence type="ECO:0000313" key="2">
    <source>
        <dbReference type="EMBL" id="EFI95347.1"/>
    </source>
</evidence>
<feature type="domain" description="Fungal-type protein kinase" evidence="1">
    <location>
        <begin position="23"/>
        <end position="74"/>
    </location>
</feature>
<feature type="non-terminal residue" evidence="2">
    <location>
        <position position="251"/>
    </location>
</feature>
<organism evidence="3">
    <name type="scientific">Schizophyllum commune (strain H4-8 / FGSC 9210)</name>
    <name type="common">Split gill fungus</name>
    <dbReference type="NCBI Taxonomy" id="578458"/>
    <lineage>
        <taxon>Eukaryota</taxon>
        <taxon>Fungi</taxon>
        <taxon>Dikarya</taxon>
        <taxon>Basidiomycota</taxon>
        <taxon>Agaricomycotina</taxon>
        <taxon>Agaricomycetes</taxon>
        <taxon>Agaricomycetidae</taxon>
        <taxon>Agaricales</taxon>
        <taxon>Schizophyllaceae</taxon>
        <taxon>Schizophyllum</taxon>
    </lineage>
</organism>
<sequence>MRHGSTDHQAVINDWDIAGDATHVGVADAEHANCAGRRGTLHFMAIELNWRFHDNLPHHYRHELEALLWVLAFVFLAYRPACETDVKPREVGTKSCAAGGNAELVQGFMRRPIQRQPSQIRRWLAAVEYKDCGSAKYTLLIDIRGRGDPRAAPHPHPAFEADWFFVRVLMSGLYREFHLREVTVSTLLEELFMTFWDARRPGEELCKLLRAEPDDVAGPYGRHWALVQKFVYLHAPGAAYLLRCKATESPL</sequence>
<dbReference type="VEuPathDB" id="FungiDB:SCHCODRAFT_02630961"/>
<proteinExistence type="predicted"/>
<evidence type="ECO:0000259" key="1">
    <source>
        <dbReference type="Pfam" id="PF17667"/>
    </source>
</evidence>
<gene>
    <name evidence="2" type="ORF">SCHCODRAFT_110806</name>
</gene>
<protein>
    <recommendedName>
        <fullName evidence="1">Fungal-type protein kinase domain-containing protein</fullName>
    </recommendedName>
</protein>
<dbReference type="AlphaFoldDB" id="D8QA58"/>